<gene>
    <name evidence="2" type="ORF">ACFQQL_01020</name>
</gene>
<sequence length="166" mass="18214">MTSWPRRVLVAAGATGVLFVVLWQVGVMPAPWQAGLLTSVLIGLVTFLTAWALTEAFDQLVPASWFGARDVPPPPARAGLDHRLGRIRHLLRDTVERDDRPDAVHDLLRELTAERLAARGVDPADPAAVRAAVHPGLYAYLATEPHGTEPVGRRRLSDVVRRIEEL</sequence>
<dbReference type="Proteomes" id="UP001596455">
    <property type="component" value="Unassembled WGS sequence"/>
</dbReference>
<name>A0ABW2Q6T1_9MICO</name>
<evidence type="ECO:0000313" key="3">
    <source>
        <dbReference type="Proteomes" id="UP001596455"/>
    </source>
</evidence>
<keyword evidence="3" id="KW-1185">Reference proteome</keyword>
<reference evidence="3" key="1">
    <citation type="journal article" date="2019" name="Int. J. Syst. Evol. Microbiol.">
        <title>The Global Catalogue of Microorganisms (GCM) 10K type strain sequencing project: providing services to taxonomists for standard genome sequencing and annotation.</title>
        <authorList>
            <consortium name="The Broad Institute Genomics Platform"/>
            <consortium name="The Broad Institute Genome Sequencing Center for Infectious Disease"/>
            <person name="Wu L."/>
            <person name="Ma J."/>
        </authorList>
    </citation>
    <scope>NUCLEOTIDE SEQUENCE [LARGE SCALE GENOMIC DNA]</scope>
    <source>
        <strain evidence="3">JCM 1490</strain>
    </source>
</reference>
<comment type="caution">
    <text evidence="2">The sequence shown here is derived from an EMBL/GenBank/DDBJ whole genome shotgun (WGS) entry which is preliminary data.</text>
</comment>
<keyword evidence="1" id="KW-1133">Transmembrane helix</keyword>
<dbReference type="RefSeq" id="WP_382390355.1">
    <property type="nucleotide sequence ID" value="NZ_JBHTCQ010000001.1"/>
</dbReference>
<accession>A0ABW2Q6T1</accession>
<keyword evidence="1" id="KW-0472">Membrane</keyword>
<proteinExistence type="predicted"/>
<feature type="transmembrane region" description="Helical" evidence="1">
    <location>
        <begin position="32"/>
        <end position="53"/>
    </location>
</feature>
<feature type="transmembrane region" description="Helical" evidence="1">
    <location>
        <begin position="7"/>
        <end position="26"/>
    </location>
</feature>
<evidence type="ECO:0008006" key="4">
    <source>
        <dbReference type="Google" id="ProtNLM"/>
    </source>
</evidence>
<evidence type="ECO:0000313" key="2">
    <source>
        <dbReference type="EMBL" id="MFC7403672.1"/>
    </source>
</evidence>
<keyword evidence="1" id="KW-0812">Transmembrane</keyword>
<evidence type="ECO:0000256" key="1">
    <source>
        <dbReference type="SAM" id="Phobius"/>
    </source>
</evidence>
<dbReference type="EMBL" id="JBHTCQ010000001">
    <property type="protein sequence ID" value="MFC7403672.1"/>
    <property type="molecule type" value="Genomic_DNA"/>
</dbReference>
<organism evidence="2 3">
    <name type="scientific">Georgenia alba</name>
    <dbReference type="NCBI Taxonomy" id="2233858"/>
    <lineage>
        <taxon>Bacteria</taxon>
        <taxon>Bacillati</taxon>
        <taxon>Actinomycetota</taxon>
        <taxon>Actinomycetes</taxon>
        <taxon>Micrococcales</taxon>
        <taxon>Bogoriellaceae</taxon>
        <taxon>Georgenia</taxon>
    </lineage>
</organism>
<protein>
    <recommendedName>
        <fullName evidence="4">DUF4129 domain-containing protein</fullName>
    </recommendedName>
</protein>